<dbReference type="Gene3D" id="3.30.450.20">
    <property type="entry name" value="PAS domain"/>
    <property type="match status" value="3"/>
</dbReference>
<dbReference type="PANTHER" id="PTHR44757">
    <property type="entry name" value="DIGUANYLATE CYCLASE DGCP"/>
    <property type="match status" value="1"/>
</dbReference>
<dbReference type="Pfam" id="PF08447">
    <property type="entry name" value="PAS_3"/>
    <property type="match status" value="1"/>
</dbReference>
<dbReference type="InterPro" id="IPR035965">
    <property type="entry name" value="PAS-like_dom_sf"/>
</dbReference>
<dbReference type="InterPro" id="IPR013655">
    <property type="entry name" value="PAS_fold_3"/>
</dbReference>
<gene>
    <name evidence="2" type="ORF">Aco03nite_002600</name>
</gene>
<dbReference type="NCBIfam" id="TIGR00229">
    <property type="entry name" value="sensory_box"/>
    <property type="match status" value="1"/>
</dbReference>
<accession>A0ABQ3X004</accession>
<proteinExistence type="predicted"/>
<reference evidence="2 3" key="1">
    <citation type="submission" date="2021-01" db="EMBL/GenBank/DDBJ databases">
        <title>Whole genome shotgun sequence of Actinoplanes couchii NBRC 106145.</title>
        <authorList>
            <person name="Komaki H."/>
            <person name="Tamura T."/>
        </authorList>
    </citation>
    <scope>NUCLEOTIDE SEQUENCE [LARGE SCALE GENOMIC DNA]</scope>
    <source>
        <strain evidence="2 3">NBRC 106145</strain>
    </source>
</reference>
<dbReference type="PROSITE" id="PS50112">
    <property type="entry name" value="PAS"/>
    <property type="match status" value="1"/>
</dbReference>
<dbReference type="Pfam" id="PF08448">
    <property type="entry name" value="PAS_4"/>
    <property type="match status" value="1"/>
</dbReference>
<dbReference type="InterPro" id="IPR013767">
    <property type="entry name" value="PAS_fold"/>
</dbReference>
<feature type="domain" description="PAS" evidence="1">
    <location>
        <begin position="30"/>
        <end position="102"/>
    </location>
</feature>
<dbReference type="SUPFAM" id="SSF55785">
    <property type="entry name" value="PYP-like sensor domain (PAS domain)"/>
    <property type="match status" value="3"/>
</dbReference>
<dbReference type="EMBL" id="BOMG01000006">
    <property type="protein sequence ID" value="GID51856.1"/>
    <property type="molecule type" value="Genomic_DNA"/>
</dbReference>
<dbReference type="InterPro" id="IPR052155">
    <property type="entry name" value="Biofilm_reg_signaling"/>
</dbReference>
<dbReference type="CDD" id="cd00130">
    <property type="entry name" value="PAS"/>
    <property type="match status" value="2"/>
</dbReference>
<dbReference type="Pfam" id="PF00989">
    <property type="entry name" value="PAS"/>
    <property type="match status" value="1"/>
</dbReference>
<evidence type="ECO:0000259" key="1">
    <source>
        <dbReference type="PROSITE" id="PS50112"/>
    </source>
</evidence>
<name>A0ABQ3X004_9ACTN</name>
<comment type="caution">
    <text evidence="2">The sequence shown here is derived from an EMBL/GenBank/DDBJ whole genome shotgun (WGS) entry which is preliminary data.</text>
</comment>
<evidence type="ECO:0000313" key="2">
    <source>
        <dbReference type="EMBL" id="GID51856.1"/>
    </source>
</evidence>
<dbReference type="InterPro" id="IPR000014">
    <property type="entry name" value="PAS"/>
</dbReference>
<protein>
    <recommendedName>
        <fullName evidence="1">PAS domain-containing protein</fullName>
    </recommendedName>
</protein>
<sequence>MRSGLKSAAAGTIGRDVFTVEAPQISAPPAAALRERAVGSTGLAYLQIDRSGEIRDWNPAAQKIFGWTRDEAVGERLTELIIPPALRSAHSAGFARYLVSGESDMLGCPVEVPGVHRDGSELRLSMTIDSLGEDGFFAFITDQTDGHRAQQELQRSNTLISAILQHTTAMISAKDLGGRYLFVNGEYERVFQVTAADMVGRTEADLLSAPVAALGRTHDQEVAETGTAKTVLEEIPFGDEIRQYVVTRVPLTDPDGSVYGVCTIGIDDTGRQRNEATIADGERRFWNTVNNAPGMLYQFRMEPTGETSFTFVSDGCRDIYQIEPDEVLANGGNVLQTIAVEDLETYTASVMRSAETLEPWDWRGSVVRRDGTRRWLYGAARPHREPGGATVWDGMLLDRTRERHTELDLEAVRGDLADLVSRLAVLDVTVPAGDGPVPALSALVTETDQGELAGMWKSAAAGDRVDAVLADGLLVRLRPRGDQSIGVSCFRLDGCA</sequence>
<dbReference type="PANTHER" id="PTHR44757:SF2">
    <property type="entry name" value="BIOFILM ARCHITECTURE MAINTENANCE PROTEIN MBAA"/>
    <property type="match status" value="1"/>
</dbReference>
<dbReference type="InterPro" id="IPR013656">
    <property type="entry name" value="PAS_4"/>
</dbReference>
<organism evidence="2 3">
    <name type="scientific">Actinoplanes couchii</name>
    <dbReference type="NCBI Taxonomy" id="403638"/>
    <lineage>
        <taxon>Bacteria</taxon>
        <taxon>Bacillati</taxon>
        <taxon>Actinomycetota</taxon>
        <taxon>Actinomycetes</taxon>
        <taxon>Micromonosporales</taxon>
        <taxon>Micromonosporaceae</taxon>
        <taxon>Actinoplanes</taxon>
    </lineage>
</organism>
<evidence type="ECO:0000313" key="3">
    <source>
        <dbReference type="Proteomes" id="UP000612282"/>
    </source>
</evidence>
<keyword evidence="3" id="KW-1185">Reference proteome</keyword>
<dbReference type="SMART" id="SM00091">
    <property type="entry name" value="PAS"/>
    <property type="match status" value="3"/>
</dbReference>
<dbReference type="Proteomes" id="UP000612282">
    <property type="component" value="Unassembled WGS sequence"/>
</dbReference>